<gene>
    <name evidence="1" type="ORF">DNTS_005279</name>
</gene>
<organism evidence="1 2">
    <name type="scientific">Danionella cerebrum</name>
    <dbReference type="NCBI Taxonomy" id="2873325"/>
    <lineage>
        <taxon>Eukaryota</taxon>
        <taxon>Metazoa</taxon>
        <taxon>Chordata</taxon>
        <taxon>Craniata</taxon>
        <taxon>Vertebrata</taxon>
        <taxon>Euteleostomi</taxon>
        <taxon>Actinopterygii</taxon>
        <taxon>Neopterygii</taxon>
        <taxon>Teleostei</taxon>
        <taxon>Ostariophysi</taxon>
        <taxon>Cypriniformes</taxon>
        <taxon>Danionidae</taxon>
        <taxon>Danioninae</taxon>
        <taxon>Danionella</taxon>
    </lineage>
</organism>
<dbReference type="OrthoDB" id="430364at2759"/>
<evidence type="ECO:0000313" key="2">
    <source>
        <dbReference type="Proteomes" id="UP000316079"/>
    </source>
</evidence>
<name>A0A553R8W0_9TELE</name>
<accession>A0A553R8W0</accession>
<proteinExistence type="predicted"/>
<sequence>SSSRPLPHVLMDQSTYSGLSPPVSMETRQPMTGLFSGLNQRLQMEEAEYIQNLTHIHLAFASSTMFLHLSALADVRVMRKCRSDAVARQPVLRFQSWRFFADALVEKNPAEGNTSLCFSHRSGKQSSIFLFLEHHLHLSCIDGSEPVTHSDLAQLQGSSRGSIMSRFKALCVDYWQFLCLQPSSVLLKRNIFVRRSEEVFRRWLDCRRMKLLIPVFLMSIPAQSLSDGRLQICPRQGDSPSLAVLRLQEASICLEETGIVMSARLVVCLVALSLGRPGLSQPAGSKPELRPELRVVLFISCFFYHKFEEHSLTVSSKLEHIRKSSCPSLRPIR</sequence>
<evidence type="ECO:0000313" key="1">
    <source>
        <dbReference type="EMBL" id="TRY98593.1"/>
    </source>
</evidence>
<feature type="non-terminal residue" evidence="1">
    <location>
        <position position="1"/>
    </location>
</feature>
<comment type="caution">
    <text evidence="1">The sequence shown here is derived from an EMBL/GenBank/DDBJ whole genome shotgun (WGS) entry which is preliminary data.</text>
</comment>
<reference evidence="1 2" key="1">
    <citation type="journal article" date="2019" name="Sci. Data">
        <title>Hybrid genome assembly and annotation of Danionella translucida.</title>
        <authorList>
            <person name="Kadobianskyi M."/>
            <person name="Schulze L."/>
            <person name="Schuelke M."/>
            <person name="Judkewitz B."/>
        </authorList>
    </citation>
    <scope>NUCLEOTIDE SEQUENCE [LARGE SCALE GENOMIC DNA]</scope>
    <source>
        <strain evidence="1 2">Bolton</strain>
    </source>
</reference>
<dbReference type="Proteomes" id="UP000316079">
    <property type="component" value="Unassembled WGS sequence"/>
</dbReference>
<dbReference type="EMBL" id="SRMA01025157">
    <property type="protein sequence ID" value="TRY98593.1"/>
    <property type="molecule type" value="Genomic_DNA"/>
</dbReference>
<keyword evidence="2" id="KW-1185">Reference proteome</keyword>
<dbReference type="AlphaFoldDB" id="A0A553R8W0"/>
<protein>
    <submittedName>
        <fullName evidence="1">Uncharacterized protein</fullName>
    </submittedName>
</protein>